<keyword evidence="1 3" id="KW-0547">Nucleotide-binding</keyword>
<comment type="caution">
    <text evidence="5">The sequence shown here is derived from an EMBL/GenBank/DDBJ whole genome shotgun (WGS) entry which is preliminary data.</text>
</comment>
<dbReference type="GO" id="GO:0004140">
    <property type="term" value="F:dephospho-CoA kinase activity"/>
    <property type="evidence" value="ECO:0007669"/>
    <property type="project" value="UniProtKB-UniRule"/>
</dbReference>
<dbReference type="HAMAP" id="MF_00376">
    <property type="entry name" value="Dephospho_CoA_kinase"/>
    <property type="match status" value="1"/>
</dbReference>
<gene>
    <name evidence="3" type="primary">coaE</name>
    <name evidence="5" type="ORF">XD94_1040</name>
</gene>
<comment type="subcellular location">
    <subcellularLocation>
        <location evidence="3">Cytoplasm</location>
    </subcellularLocation>
</comment>
<dbReference type="SUPFAM" id="SSF52540">
    <property type="entry name" value="P-loop containing nucleoside triphosphate hydrolases"/>
    <property type="match status" value="1"/>
</dbReference>
<feature type="binding site" evidence="3">
    <location>
        <begin position="11"/>
        <end position="16"/>
    </location>
    <ligand>
        <name>ATP</name>
        <dbReference type="ChEBI" id="CHEBI:30616"/>
    </ligand>
</feature>
<keyword evidence="3" id="KW-0808">Transferase</keyword>
<dbReference type="EC" id="2.7.1.24" evidence="3 4"/>
<dbReference type="Pfam" id="PF01121">
    <property type="entry name" value="CoaE"/>
    <property type="match status" value="1"/>
</dbReference>
<dbReference type="InterPro" id="IPR001977">
    <property type="entry name" value="Depp_CoAkinase"/>
</dbReference>
<protein>
    <recommendedName>
        <fullName evidence="3 4">Dephospho-CoA kinase</fullName>
        <ecNumber evidence="3 4">2.7.1.24</ecNumber>
    </recommendedName>
    <alternativeName>
        <fullName evidence="3">Dephosphocoenzyme A kinase</fullName>
    </alternativeName>
</protein>
<dbReference type="PROSITE" id="PS51219">
    <property type="entry name" value="DPCK"/>
    <property type="match status" value="1"/>
</dbReference>
<dbReference type="NCBIfam" id="TIGR00152">
    <property type="entry name" value="dephospho-CoA kinase"/>
    <property type="match status" value="1"/>
</dbReference>
<comment type="catalytic activity">
    <reaction evidence="3">
        <text>3'-dephospho-CoA + ATP = ADP + CoA + H(+)</text>
        <dbReference type="Rhea" id="RHEA:18245"/>
        <dbReference type="ChEBI" id="CHEBI:15378"/>
        <dbReference type="ChEBI" id="CHEBI:30616"/>
        <dbReference type="ChEBI" id="CHEBI:57287"/>
        <dbReference type="ChEBI" id="CHEBI:57328"/>
        <dbReference type="ChEBI" id="CHEBI:456216"/>
        <dbReference type="EC" id="2.7.1.24"/>
    </reaction>
</comment>
<proteinExistence type="inferred from homology"/>
<evidence type="ECO:0000256" key="4">
    <source>
        <dbReference type="NCBIfam" id="TIGR00152"/>
    </source>
</evidence>
<evidence type="ECO:0000313" key="6">
    <source>
        <dbReference type="Proteomes" id="UP000054092"/>
    </source>
</evidence>
<name>A0A101HPF7_9BACT</name>
<dbReference type="AlphaFoldDB" id="A0A101HPF7"/>
<comment type="similarity">
    <text evidence="3">Belongs to the CoaE family.</text>
</comment>
<evidence type="ECO:0000256" key="3">
    <source>
        <dbReference type="HAMAP-Rule" id="MF_00376"/>
    </source>
</evidence>
<organism evidence="5 6">
    <name type="scientific">Mesotoga prima</name>
    <dbReference type="NCBI Taxonomy" id="1184387"/>
    <lineage>
        <taxon>Bacteria</taxon>
        <taxon>Thermotogati</taxon>
        <taxon>Thermotogota</taxon>
        <taxon>Thermotogae</taxon>
        <taxon>Kosmotogales</taxon>
        <taxon>Kosmotogaceae</taxon>
        <taxon>Mesotoga</taxon>
    </lineage>
</organism>
<evidence type="ECO:0000313" key="5">
    <source>
        <dbReference type="EMBL" id="KUK80338.1"/>
    </source>
</evidence>
<sequence>MTVIGLAGKAGSGKSTIAERLEKLGIERISLDEIGHSSLIEAKQEIVCSFGKRILTCDEVDRKKLSRIVFRDGSLLDRLNQIVHPIIKKKALEIVERSDSDLLLIDGALIHEIGLSSYCDKIIWFECADEEAVKRLVNRGISESQAKSILSSQSYLDRNKELANVVVSTSGSIEETFRTTMEVLFEWGIVV</sequence>
<dbReference type="CDD" id="cd02022">
    <property type="entry name" value="DPCK"/>
    <property type="match status" value="1"/>
</dbReference>
<reference evidence="6" key="1">
    <citation type="journal article" date="2015" name="MBio">
        <title>Genome-Resolved Metagenomic Analysis Reveals Roles for Candidate Phyla and Other Microbial Community Members in Biogeochemical Transformations in Oil Reservoirs.</title>
        <authorList>
            <person name="Hu P."/>
            <person name="Tom L."/>
            <person name="Singh A."/>
            <person name="Thomas B.C."/>
            <person name="Baker B.J."/>
            <person name="Piceno Y.M."/>
            <person name="Andersen G.L."/>
            <person name="Banfield J.F."/>
        </authorList>
    </citation>
    <scope>NUCLEOTIDE SEQUENCE [LARGE SCALE GENOMIC DNA]</scope>
</reference>
<dbReference type="PATRIC" id="fig|1184387.3.peg.1459"/>
<dbReference type="EMBL" id="LGGP01000171">
    <property type="protein sequence ID" value="KUK80338.1"/>
    <property type="molecule type" value="Genomic_DNA"/>
</dbReference>
<dbReference type="Gene3D" id="3.40.50.300">
    <property type="entry name" value="P-loop containing nucleotide triphosphate hydrolases"/>
    <property type="match status" value="1"/>
</dbReference>
<keyword evidence="2 3" id="KW-0067">ATP-binding</keyword>
<dbReference type="Proteomes" id="UP000054092">
    <property type="component" value="Unassembled WGS sequence"/>
</dbReference>
<evidence type="ECO:0000256" key="2">
    <source>
        <dbReference type="ARBA" id="ARBA00022840"/>
    </source>
</evidence>
<comment type="function">
    <text evidence="3">Catalyzes the phosphorylation of the 3'-hydroxyl group of dephosphocoenzyme A to form coenzyme A.</text>
</comment>
<keyword evidence="3" id="KW-0173">Coenzyme A biosynthesis</keyword>
<keyword evidence="3" id="KW-0963">Cytoplasm</keyword>
<dbReference type="GO" id="GO:0015937">
    <property type="term" value="P:coenzyme A biosynthetic process"/>
    <property type="evidence" value="ECO:0007669"/>
    <property type="project" value="UniProtKB-UniRule"/>
</dbReference>
<dbReference type="PANTHER" id="PTHR10695:SF46">
    <property type="entry name" value="BIFUNCTIONAL COENZYME A SYNTHASE-RELATED"/>
    <property type="match status" value="1"/>
</dbReference>
<evidence type="ECO:0000256" key="1">
    <source>
        <dbReference type="ARBA" id="ARBA00022741"/>
    </source>
</evidence>
<dbReference type="InterPro" id="IPR027417">
    <property type="entry name" value="P-loop_NTPase"/>
</dbReference>
<accession>A0A101HPF7</accession>
<dbReference type="GO" id="GO:0005737">
    <property type="term" value="C:cytoplasm"/>
    <property type="evidence" value="ECO:0007669"/>
    <property type="project" value="UniProtKB-SubCell"/>
</dbReference>
<keyword evidence="3 5" id="KW-0418">Kinase</keyword>
<dbReference type="UniPathway" id="UPA00241">
    <property type="reaction ID" value="UER00356"/>
</dbReference>
<dbReference type="PANTHER" id="PTHR10695">
    <property type="entry name" value="DEPHOSPHO-COA KINASE-RELATED"/>
    <property type="match status" value="1"/>
</dbReference>
<dbReference type="GO" id="GO:0005524">
    <property type="term" value="F:ATP binding"/>
    <property type="evidence" value="ECO:0007669"/>
    <property type="project" value="UniProtKB-UniRule"/>
</dbReference>
<comment type="pathway">
    <text evidence="3">Cofactor biosynthesis; coenzyme A biosynthesis; CoA from (R)-pantothenate: step 5/5.</text>
</comment>